<dbReference type="PROSITE" id="PS51379">
    <property type="entry name" value="4FE4S_FER_2"/>
    <property type="match status" value="1"/>
</dbReference>
<dbReference type="GO" id="GO:0046872">
    <property type="term" value="F:metal ion binding"/>
    <property type="evidence" value="ECO:0007669"/>
    <property type="project" value="UniProtKB-KW"/>
</dbReference>
<dbReference type="SUPFAM" id="SSF54862">
    <property type="entry name" value="4Fe-4S ferredoxins"/>
    <property type="match status" value="1"/>
</dbReference>
<dbReference type="AlphaFoldDB" id="A0A644VC33"/>
<comment type="caution">
    <text evidence="6">The sequence shown here is derived from an EMBL/GenBank/DDBJ whole genome shotgun (WGS) entry which is preliminary data.</text>
</comment>
<reference evidence="6" key="1">
    <citation type="submission" date="2019-08" db="EMBL/GenBank/DDBJ databases">
        <authorList>
            <person name="Kucharzyk K."/>
            <person name="Murdoch R.W."/>
            <person name="Higgins S."/>
            <person name="Loffler F."/>
        </authorList>
    </citation>
    <scope>NUCLEOTIDE SEQUENCE</scope>
</reference>
<dbReference type="SUPFAM" id="SSF52218">
    <property type="entry name" value="Flavoproteins"/>
    <property type="match status" value="1"/>
</dbReference>
<accession>A0A644VC33</accession>
<keyword evidence="3" id="KW-0408">Iron</keyword>
<dbReference type="InterPro" id="IPR017896">
    <property type="entry name" value="4Fe4S_Fe-S-bd"/>
</dbReference>
<dbReference type="Pfam" id="PF00037">
    <property type="entry name" value="Fer4"/>
    <property type="match status" value="1"/>
</dbReference>
<keyword evidence="4" id="KW-0411">Iron-sulfur</keyword>
<name>A0A644VC33_9ZZZZ</name>
<evidence type="ECO:0000259" key="5">
    <source>
        <dbReference type="PROSITE" id="PS51379"/>
    </source>
</evidence>
<dbReference type="Gene3D" id="3.40.50.360">
    <property type="match status" value="1"/>
</dbReference>
<dbReference type="PANTHER" id="PTHR43687:SF1">
    <property type="entry name" value="FERREDOXIN III"/>
    <property type="match status" value="1"/>
</dbReference>
<organism evidence="6">
    <name type="scientific">bioreactor metagenome</name>
    <dbReference type="NCBI Taxonomy" id="1076179"/>
    <lineage>
        <taxon>unclassified sequences</taxon>
        <taxon>metagenomes</taxon>
        <taxon>ecological metagenomes</taxon>
    </lineage>
</organism>
<dbReference type="Pfam" id="PF12724">
    <property type="entry name" value="Flavodoxin_5"/>
    <property type="match status" value="1"/>
</dbReference>
<feature type="domain" description="4Fe-4S ferredoxin-type" evidence="5">
    <location>
        <begin position="178"/>
        <end position="207"/>
    </location>
</feature>
<proteinExistence type="predicted"/>
<dbReference type="GO" id="GO:0051539">
    <property type="term" value="F:4 iron, 4 sulfur cluster binding"/>
    <property type="evidence" value="ECO:0007669"/>
    <property type="project" value="UniProtKB-KW"/>
</dbReference>
<keyword evidence="1" id="KW-0004">4Fe-4S</keyword>
<dbReference type="Gene3D" id="3.30.70.20">
    <property type="match status" value="1"/>
</dbReference>
<dbReference type="InterPro" id="IPR029039">
    <property type="entry name" value="Flavoprotein-like_sf"/>
</dbReference>
<dbReference type="InterPro" id="IPR017900">
    <property type="entry name" value="4Fe4S_Fe_S_CS"/>
</dbReference>
<dbReference type="PROSITE" id="PS00198">
    <property type="entry name" value="4FE4S_FER_1"/>
    <property type="match status" value="1"/>
</dbReference>
<keyword evidence="2" id="KW-0479">Metal-binding</keyword>
<dbReference type="InterPro" id="IPR047964">
    <property type="entry name" value="EFR1-like"/>
</dbReference>
<protein>
    <recommendedName>
        <fullName evidence="5">4Fe-4S ferredoxin-type domain-containing protein</fullName>
    </recommendedName>
</protein>
<gene>
    <name evidence="6" type="ORF">SDC9_34927</name>
</gene>
<evidence type="ECO:0000256" key="4">
    <source>
        <dbReference type="ARBA" id="ARBA00023014"/>
    </source>
</evidence>
<sequence length="263" mass="29183">MAKIFYFTGTGNCYSVANRLGEKLGAELVAITDYLSHPYIVEDAVIGIVTPVYSMDLPQVVAEFLEKVQLQETRYIFCVATMGALAGRTLYHVKEILHKRKLILSAGFTVPLPDNSIIFPSGEKRMQMLLAAEEETVNNIGELLKEHEENSVKMKDFFLWKIVAAVGMWSLKSVLNVKHKKINKDKCNGCGICAKICPAGCITMEKGHPVFGEGCLTCFGCAQWCPNEAINLGWLHPTGKTKYVHPGVDVQDISGRHMLDCKK</sequence>
<dbReference type="InterPro" id="IPR026816">
    <property type="entry name" value="Flavodoxin_dom"/>
</dbReference>
<evidence type="ECO:0000256" key="2">
    <source>
        <dbReference type="ARBA" id="ARBA00022723"/>
    </source>
</evidence>
<evidence type="ECO:0000256" key="1">
    <source>
        <dbReference type="ARBA" id="ARBA00022485"/>
    </source>
</evidence>
<dbReference type="InterPro" id="IPR050572">
    <property type="entry name" value="Fe-S_Ferredoxin"/>
</dbReference>
<dbReference type="EMBL" id="VSSQ01000267">
    <property type="protein sequence ID" value="MPL88898.1"/>
    <property type="molecule type" value="Genomic_DNA"/>
</dbReference>
<evidence type="ECO:0000256" key="3">
    <source>
        <dbReference type="ARBA" id="ARBA00023004"/>
    </source>
</evidence>
<dbReference type="PANTHER" id="PTHR43687">
    <property type="entry name" value="ADENYLYLSULFATE REDUCTASE, BETA SUBUNIT"/>
    <property type="match status" value="1"/>
</dbReference>
<dbReference type="NCBIfam" id="NF038196">
    <property type="entry name" value="ferrodoxin_EFR1"/>
    <property type="match status" value="1"/>
</dbReference>
<evidence type="ECO:0000313" key="6">
    <source>
        <dbReference type="EMBL" id="MPL88898.1"/>
    </source>
</evidence>